<sequence>RCNNLWSRHGRVLHEFWAPFIREDNDGSDVVDKVFNAEDTTRRTYSCTTNNAFDNTVVAGGSSSSNAKTTAEAEDVKFPWSANPGHSNVVTPTQRETRKLEEVDEEEFDIPSLFDDTTYESRSGSRRSSREHTPVSPPPVKGN</sequence>
<dbReference type="AlphaFoldDB" id="A0A816QHV3"/>
<dbReference type="Proteomes" id="UP001295469">
    <property type="component" value="Chromosome C06"/>
</dbReference>
<evidence type="ECO:0000256" key="1">
    <source>
        <dbReference type="SAM" id="MobiDB-lite"/>
    </source>
</evidence>
<feature type="region of interest" description="Disordered" evidence="1">
    <location>
        <begin position="58"/>
        <end position="143"/>
    </location>
</feature>
<proteinExistence type="predicted"/>
<dbReference type="EMBL" id="HG994370">
    <property type="protein sequence ID" value="CAF2059690.1"/>
    <property type="molecule type" value="Genomic_DNA"/>
</dbReference>
<feature type="non-terminal residue" evidence="2">
    <location>
        <position position="1"/>
    </location>
</feature>
<protein>
    <submittedName>
        <fullName evidence="2">(rape) hypothetical protein</fullName>
    </submittedName>
</protein>
<evidence type="ECO:0000313" key="2">
    <source>
        <dbReference type="EMBL" id="CAF2059690.1"/>
    </source>
</evidence>
<gene>
    <name evidence="2" type="ORF">DARMORV10_C06P26560.1</name>
</gene>
<reference evidence="2" key="1">
    <citation type="submission" date="2021-01" db="EMBL/GenBank/DDBJ databases">
        <authorList>
            <consortium name="Genoscope - CEA"/>
            <person name="William W."/>
        </authorList>
    </citation>
    <scope>NUCLEOTIDE SEQUENCE</scope>
</reference>
<name>A0A816QHV3_BRANA</name>
<accession>A0A816QHV3</accession>
<organism evidence="2">
    <name type="scientific">Brassica napus</name>
    <name type="common">Rape</name>
    <dbReference type="NCBI Taxonomy" id="3708"/>
    <lineage>
        <taxon>Eukaryota</taxon>
        <taxon>Viridiplantae</taxon>
        <taxon>Streptophyta</taxon>
        <taxon>Embryophyta</taxon>
        <taxon>Tracheophyta</taxon>
        <taxon>Spermatophyta</taxon>
        <taxon>Magnoliopsida</taxon>
        <taxon>eudicotyledons</taxon>
        <taxon>Gunneridae</taxon>
        <taxon>Pentapetalae</taxon>
        <taxon>rosids</taxon>
        <taxon>malvids</taxon>
        <taxon>Brassicales</taxon>
        <taxon>Brassicaceae</taxon>
        <taxon>Brassiceae</taxon>
        <taxon>Brassica</taxon>
    </lineage>
</organism>
<feature type="compositionally biased region" description="Polar residues" evidence="1">
    <location>
        <begin position="84"/>
        <end position="94"/>
    </location>
</feature>